<evidence type="ECO:0000313" key="1">
    <source>
        <dbReference type="EMBL" id="MBW8687274.1"/>
    </source>
</evidence>
<name>A0ABS7GHV5_9BACT</name>
<dbReference type="Proteomes" id="UP000812961">
    <property type="component" value="Unassembled WGS sequence"/>
</dbReference>
<gene>
    <name evidence="1" type="ORF">K1Y79_23250</name>
</gene>
<evidence type="ECO:0000313" key="2">
    <source>
        <dbReference type="Proteomes" id="UP000812961"/>
    </source>
</evidence>
<proteinExistence type="predicted"/>
<dbReference type="RefSeq" id="WP_220252594.1">
    <property type="nucleotide sequence ID" value="NZ_JAICCF010000004.1"/>
</dbReference>
<reference evidence="1 2" key="1">
    <citation type="submission" date="2021-08" db="EMBL/GenBank/DDBJ databases">
        <title>The genome sequence of Chitinophaga sp. B61.</title>
        <authorList>
            <person name="Zhang X."/>
        </authorList>
    </citation>
    <scope>NUCLEOTIDE SEQUENCE [LARGE SCALE GENOMIC DNA]</scope>
    <source>
        <strain evidence="1 2">B61</strain>
    </source>
</reference>
<protein>
    <submittedName>
        <fullName evidence="1">Uncharacterized protein</fullName>
    </submittedName>
</protein>
<keyword evidence="2" id="KW-1185">Reference proteome</keyword>
<accession>A0ABS7GHV5</accession>
<dbReference type="EMBL" id="JAICCF010000004">
    <property type="protein sequence ID" value="MBW8687274.1"/>
    <property type="molecule type" value="Genomic_DNA"/>
</dbReference>
<sequence length="163" mass="18419">MLYLIAATINGKEYLIIEPNFDIITYTDLQTAKNQFRHIYHLITNEAKNSIPFQKAVKLLITAQPTILKKEAKLSEIALTVLEASTKEATMRSNIPIIIRPHILLPLKPGFINKHEVLNIQRDIEASPCIGPNGEITYQMFNSDPTISAEARVAKFRQQHGLN</sequence>
<organism evidence="1 2">
    <name type="scientific">Chitinophaga rhizophila</name>
    <dbReference type="NCBI Taxonomy" id="2866212"/>
    <lineage>
        <taxon>Bacteria</taxon>
        <taxon>Pseudomonadati</taxon>
        <taxon>Bacteroidota</taxon>
        <taxon>Chitinophagia</taxon>
        <taxon>Chitinophagales</taxon>
        <taxon>Chitinophagaceae</taxon>
        <taxon>Chitinophaga</taxon>
    </lineage>
</organism>
<comment type="caution">
    <text evidence="1">The sequence shown here is derived from an EMBL/GenBank/DDBJ whole genome shotgun (WGS) entry which is preliminary data.</text>
</comment>